<dbReference type="Proteomes" id="UP000092527">
    <property type="component" value="Unassembled WGS sequence"/>
</dbReference>
<dbReference type="Gene3D" id="3.90.180.10">
    <property type="entry name" value="Medium-chain alcohol dehydrogenases, catalytic domain"/>
    <property type="match status" value="1"/>
</dbReference>
<dbReference type="PATRIC" id="fig|505341.3.peg.52"/>
<dbReference type="InterPro" id="IPR036291">
    <property type="entry name" value="NAD(P)-bd_dom_sf"/>
</dbReference>
<dbReference type="Proteomes" id="UP000092649">
    <property type="component" value="Unassembled WGS sequence"/>
</dbReference>
<keyword evidence="9" id="KW-1185">Reference proteome</keyword>
<dbReference type="InterPro" id="IPR013149">
    <property type="entry name" value="ADH-like_C"/>
</dbReference>
<dbReference type="SUPFAM" id="SSF50129">
    <property type="entry name" value="GroES-like"/>
    <property type="match status" value="1"/>
</dbReference>
<evidence type="ECO:0000256" key="4">
    <source>
        <dbReference type="RuleBase" id="RU361277"/>
    </source>
</evidence>
<evidence type="ECO:0000313" key="9">
    <source>
        <dbReference type="Proteomes" id="UP000092649"/>
    </source>
</evidence>
<feature type="domain" description="Enoyl reductase (ER)" evidence="5">
    <location>
        <begin position="7"/>
        <end position="344"/>
    </location>
</feature>
<dbReference type="InterPro" id="IPR011032">
    <property type="entry name" value="GroES-like_sf"/>
</dbReference>
<comment type="similarity">
    <text evidence="4">Belongs to the zinc-containing alcohol dehydrogenase family.</text>
</comment>
<dbReference type="Gene3D" id="3.40.50.720">
    <property type="entry name" value="NAD(P)-binding Rossmann-like Domain"/>
    <property type="match status" value="1"/>
</dbReference>
<dbReference type="InterPro" id="IPR020843">
    <property type="entry name" value="ER"/>
</dbReference>
<comment type="caution">
    <text evidence="6">The sequence shown here is derived from an EMBL/GenBank/DDBJ whole genome shotgun (WGS) entry which is preliminary data.</text>
</comment>
<dbReference type="RefSeq" id="WP_066104121.1">
    <property type="nucleotide sequence ID" value="NZ_CP103875.1"/>
</dbReference>
<sequence length="347" mass="38093">MRAAVVKANRELVIENIETPQIENAEDVLVKVKFSGVCGSDIPRIFHEGTHFYPIVLGHEFSGFVAETGSKATEFKIGDQVICAPLLPCFECEECKKGFYSLCKNYTFVGSRRNGANAEYVCVNKHNLVKVNAKSNPLYNSFIEPITVGLHAINLANGCENKNVIIVGAGTIGLLAAQAAKALGAETVSVIDINQEKLDLAEELGVDKTFNSMNLSAEQIYEQLNDNRFDQLILETAGVPKTVELAIQIAGPRAQIGLIGTLHHDLTLNQKVFGQILRKELMVLGSWMNYSKPWPGSEWTKAAELVDKGSIKIDQLILSVNDIEDYIDAVKKLDGKPMNGKIVLKFD</sequence>
<keyword evidence="3" id="KW-0560">Oxidoreductase</keyword>
<dbReference type="PROSITE" id="PS00059">
    <property type="entry name" value="ADH_ZINC"/>
    <property type="match status" value="1"/>
</dbReference>
<protein>
    <submittedName>
        <fullName evidence="6">Galactitol-1-phosphate 5-dehydrogenase</fullName>
    </submittedName>
</protein>
<dbReference type="InterPro" id="IPR013154">
    <property type="entry name" value="ADH-like_N"/>
</dbReference>
<reference evidence="8 9" key="1">
    <citation type="submission" date="2014-11" db="EMBL/GenBank/DDBJ databases">
        <title>Pan-genome of Gallibacterium spp.</title>
        <authorList>
            <person name="Kudirkiene E."/>
            <person name="Bojesen A.M."/>
        </authorList>
    </citation>
    <scope>NUCLEOTIDE SEQUENCE [LARGE SCALE GENOMIC DNA]</scope>
    <source>
        <strain evidence="7 8">18469/18</strain>
        <strain evidence="6 9">F150</strain>
    </source>
</reference>
<dbReference type="CDD" id="cd08236">
    <property type="entry name" value="sugar_DH"/>
    <property type="match status" value="1"/>
</dbReference>
<organism evidence="6 9">
    <name type="scientific">Gallibacterium salpingitidis</name>
    <dbReference type="NCBI Taxonomy" id="505341"/>
    <lineage>
        <taxon>Bacteria</taxon>
        <taxon>Pseudomonadati</taxon>
        <taxon>Pseudomonadota</taxon>
        <taxon>Gammaproteobacteria</taxon>
        <taxon>Pasteurellales</taxon>
        <taxon>Pasteurellaceae</taxon>
        <taxon>Gallibacterium</taxon>
    </lineage>
</organism>
<evidence type="ECO:0000256" key="2">
    <source>
        <dbReference type="ARBA" id="ARBA00022833"/>
    </source>
</evidence>
<dbReference type="OrthoDB" id="9773078at2"/>
<dbReference type="Pfam" id="PF00107">
    <property type="entry name" value="ADH_zinc_N"/>
    <property type="match status" value="1"/>
</dbReference>
<dbReference type="STRING" id="505341.QV08_10195"/>
<dbReference type="PANTHER" id="PTHR43401:SF2">
    <property type="entry name" value="L-THREONINE 3-DEHYDROGENASE"/>
    <property type="match status" value="1"/>
</dbReference>
<comment type="cofactor">
    <cofactor evidence="4">
        <name>Zn(2+)</name>
        <dbReference type="ChEBI" id="CHEBI:29105"/>
    </cofactor>
</comment>
<dbReference type="InterPro" id="IPR002328">
    <property type="entry name" value="ADH_Zn_CS"/>
</dbReference>
<accession>A0A1A7P3L5</accession>
<dbReference type="PANTHER" id="PTHR43401">
    <property type="entry name" value="L-THREONINE 3-DEHYDROGENASE"/>
    <property type="match status" value="1"/>
</dbReference>
<evidence type="ECO:0000313" key="8">
    <source>
        <dbReference type="Proteomes" id="UP000092527"/>
    </source>
</evidence>
<gene>
    <name evidence="6" type="ORF">QS62_00265</name>
    <name evidence="7" type="ORF">QV09_09110</name>
</gene>
<dbReference type="EMBL" id="JTJU01000051">
    <property type="protein sequence ID" value="OBX08881.1"/>
    <property type="molecule type" value="Genomic_DNA"/>
</dbReference>
<evidence type="ECO:0000313" key="7">
    <source>
        <dbReference type="EMBL" id="OBX08881.1"/>
    </source>
</evidence>
<name>A0A1A7P3L5_9PAST</name>
<keyword evidence="2 4" id="KW-0862">Zinc</keyword>
<keyword evidence="1 4" id="KW-0479">Metal-binding</keyword>
<dbReference type="InterPro" id="IPR050129">
    <property type="entry name" value="Zn_alcohol_dh"/>
</dbReference>
<evidence type="ECO:0000256" key="3">
    <source>
        <dbReference type="ARBA" id="ARBA00023002"/>
    </source>
</evidence>
<evidence type="ECO:0000256" key="1">
    <source>
        <dbReference type="ARBA" id="ARBA00022723"/>
    </source>
</evidence>
<proteinExistence type="inferred from homology"/>
<dbReference type="GO" id="GO:0016616">
    <property type="term" value="F:oxidoreductase activity, acting on the CH-OH group of donors, NAD or NADP as acceptor"/>
    <property type="evidence" value="ECO:0007669"/>
    <property type="project" value="UniProtKB-ARBA"/>
</dbReference>
<dbReference type="EMBL" id="JTJL01000001">
    <property type="protein sequence ID" value="OBW96415.1"/>
    <property type="molecule type" value="Genomic_DNA"/>
</dbReference>
<dbReference type="GO" id="GO:0008270">
    <property type="term" value="F:zinc ion binding"/>
    <property type="evidence" value="ECO:0007669"/>
    <property type="project" value="InterPro"/>
</dbReference>
<dbReference type="SMART" id="SM00829">
    <property type="entry name" value="PKS_ER"/>
    <property type="match status" value="1"/>
</dbReference>
<dbReference type="Pfam" id="PF08240">
    <property type="entry name" value="ADH_N"/>
    <property type="match status" value="1"/>
</dbReference>
<evidence type="ECO:0000313" key="6">
    <source>
        <dbReference type="EMBL" id="OBW96415.1"/>
    </source>
</evidence>
<dbReference type="SUPFAM" id="SSF51735">
    <property type="entry name" value="NAD(P)-binding Rossmann-fold domains"/>
    <property type="match status" value="1"/>
</dbReference>
<dbReference type="AlphaFoldDB" id="A0A1A7P3L5"/>
<evidence type="ECO:0000259" key="5">
    <source>
        <dbReference type="SMART" id="SM00829"/>
    </source>
</evidence>